<sequence length="318" mass="36732">MDFLATLKAAIQEPIVLKHNFLVCYDSQANNLHVFFEGKTDESFYGTYLRSVKPESHTLKSYICGNKDGVYYYHKQLSHLYKKEQPLLFFVDKDIEDIIPFYREAHDNIHVTEFYSVENYLVNCDSIEQIWAEIFRQCSGTPIANKISETFSQALDEFHKDFYKVMGWVLYHRRTGSRPNLDCILTKRLFSIGEDLKYKSTYSERPELYMHLDDRTGVSTPVDKFSEVEELESLLKSYEPKCVVRGHNEMDFFLEFFKVLKASVANASDKAIQPALDLTGSNVIDIMGPRTPPSNSLVKFLSSHIDRQLDLSAANTGY</sequence>
<evidence type="ECO:0000259" key="1">
    <source>
        <dbReference type="Pfam" id="PF14491"/>
    </source>
</evidence>
<reference evidence="2 3" key="1">
    <citation type="submission" date="2016-10" db="EMBL/GenBank/DDBJ databases">
        <title>Comparative genome analysis of multiple Pseudomonas spp. focuses on biocontrol and plant growth promoting traits.</title>
        <authorList>
            <person name="Tao X.-Y."/>
            <person name="Taylor C.G."/>
        </authorList>
    </citation>
    <scope>NUCLEOTIDE SEQUENCE [LARGE SCALE GENOMIC DNA]</scope>
    <source>
        <strain evidence="2 3">36G2</strain>
    </source>
</reference>
<dbReference type="AlphaFoldDB" id="A0A423P5Q3"/>
<name>A0A423P5Q3_PSEFL</name>
<protein>
    <recommendedName>
        <fullName evidence="1">DUF4435 domain-containing protein</fullName>
    </recommendedName>
</protein>
<feature type="domain" description="DUF4435" evidence="1">
    <location>
        <begin position="32"/>
        <end position="263"/>
    </location>
</feature>
<evidence type="ECO:0000313" key="2">
    <source>
        <dbReference type="EMBL" id="ROO09586.1"/>
    </source>
</evidence>
<comment type="caution">
    <text evidence="2">The sequence shown here is derived from an EMBL/GenBank/DDBJ whole genome shotgun (WGS) entry which is preliminary data.</text>
</comment>
<dbReference type="Pfam" id="PF14491">
    <property type="entry name" value="DUF4435"/>
    <property type="match status" value="1"/>
</dbReference>
<evidence type="ECO:0000313" key="3">
    <source>
        <dbReference type="Proteomes" id="UP000283619"/>
    </source>
</evidence>
<dbReference type="Proteomes" id="UP000283619">
    <property type="component" value="Unassembled WGS sequence"/>
</dbReference>
<proteinExistence type="predicted"/>
<accession>A0A423P5Q3</accession>
<gene>
    <name evidence="2" type="ORF">BK673_11810</name>
</gene>
<dbReference type="InterPro" id="IPR029492">
    <property type="entry name" value="DUF4435"/>
</dbReference>
<organism evidence="2 3">
    <name type="scientific">Pseudomonas fluorescens</name>
    <dbReference type="NCBI Taxonomy" id="294"/>
    <lineage>
        <taxon>Bacteria</taxon>
        <taxon>Pseudomonadati</taxon>
        <taxon>Pseudomonadota</taxon>
        <taxon>Gammaproteobacteria</taxon>
        <taxon>Pseudomonadales</taxon>
        <taxon>Pseudomonadaceae</taxon>
        <taxon>Pseudomonas</taxon>
    </lineage>
</organism>
<dbReference type="RefSeq" id="WP_123593778.1">
    <property type="nucleotide sequence ID" value="NZ_MOBZ01000009.1"/>
</dbReference>
<dbReference type="EMBL" id="MOBZ01000009">
    <property type="protein sequence ID" value="ROO09586.1"/>
    <property type="molecule type" value="Genomic_DNA"/>
</dbReference>